<comment type="similarity">
    <text evidence="2">Belongs to the tryptophan 2-monooxygenase family.</text>
</comment>
<dbReference type="InterPro" id="IPR002937">
    <property type="entry name" value="Amino_oxidase"/>
</dbReference>
<dbReference type="Pfam" id="PF01593">
    <property type="entry name" value="Amino_oxidase"/>
    <property type="match status" value="2"/>
</dbReference>
<dbReference type="GO" id="GO:0009851">
    <property type="term" value="P:auxin biosynthetic process"/>
    <property type="evidence" value="ECO:0007669"/>
    <property type="project" value="UniProtKB-KW"/>
</dbReference>
<dbReference type="PANTHER" id="PTHR10742:SF410">
    <property type="entry name" value="LYSINE-SPECIFIC HISTONE DEMETHYLASE 2"/>
    <property type="match status" value="1"/>
</dbReference>
<keyword evidence="5" id="KW-0073">Auxin biosynthesis</keyword>
<keyword evidence="9" id="KW-1185">Reference proteome</keyword>
<dbReference type="SUPFAM" id="SSF54373">
    <property type="entry name" value="FAD-linked reductases, C-terminal domain"/>
    <property type="match status" value="1"/>
</dbReference>
<organism evidence="8 9">
    <name type="scientific">Teichococcus deserti</name>
    <dbReference type="NCBI Taxonomy" id="1817963"/>
    <lineage>
        <taxon>Bacteria</taxon>
        <taxon>Pseudomonadati</taxon>
        <taxon>Pseudomonadota</taxon>
        <taxon>Alphaproteobacteria</taxon>
        <taxon>Acetobacterales</taxon>
        <taxon>Roseomonadaceae</taxon>
        <taxon>Roseomonas</taxon>
    </lineage>
</organism>
<reference evidence="8 9" key="1">
    <citation type="submission" date="2016-10" db="EMBL/GenBank/DDBJ databases">
        <title>Draft Genome sequence of Roseomonas sp. strain M3.</title>
        <authorList>
            <person name="Subhash Y."/>
            <person name="Lee S."/>
        </authorList>
    </citation>
    <scope>NUCLEOTIDE SEQUENCE [LARGE SCALE GENOMIC DNA]</scope>
    <source>
        <strain evidence="8 9">M3</strain>
    </source>
</reference>
<protein>
    <recommendedName>
        <fullName evidence="4">Tryptophan 2-monooxygenase</fullName>
        <ecNumber evidence="3">1.13.12.3</ecNumber>
    </recommendedName>
</protein>
<evidence type="ECO:0000313" key="8">
    <source>
        <dbReference type="EMBL" id="ONG55688.1"/>
    </source>
</evidence>
<evidence type="ECO:0000256" key="4">
    <source>
        <dbReference type="ARBA" id="ARBA00017871"/>
    </source>
</evidence>
<dbReference type="EC" id="1.13.12.3" evidence="3"/>
<dbReference type="Proteomes" id="UP000188879">
    <property type="component" value="Unassembled WGS sequence"/>
</dbReference>
<feature type="domain" description="Amine oxidase" evidence="7">
    <location>
        <begin position="155"/>
        <end position="415"/>
    </location>
</feature>
<proteinExistence type="inferred from homology"/>
<dbReference type="EMBL" id="MLCO01000070">
    <property type="protein sequence ID" value="ONG55688.1"/>
    <property type="molecule type" value="Genomic_DNA"/>
</dbReference>
<feature type="domain" description="Amine oxidase" evidence="7">
    <location>
        <begin position="18"/>
        <end position="76"/>
    </location>
</feature>
<evidence type="ECO:0000256" key="1">
    <source>
        <dbReference type="ARBA" id="ARBA00004814"/>
    </source>
</evidence>
<dbReference type="PANTHER" id="PTHR10742">
    <property type="entry name" value="FLAVIN MONOAMINE OXIDASE"/>
    <property type="match status" value="1"/>
</dbReference>
<dbReference type="InterPro" id="IPR036188">
    <property type="entry name" value="FAD/NAD-bd_sf"/>
</dbReference>
<comment type="catalytic activity">
    <reaction evidence="6">
        <text>L-tryptophan + O2 = indole-3-acetamide + CO2 + H2O</text>
        <dbReference type="Rhea" id="RHEA:16165"/>
        <dbReference type="ChEBI" id="CHEBI:15377"/>
        <dbReference type="ChEBI" id="CHEBI:15379"/>
        <dbReference type="ChEBI" id="CHEBI:16031"/>
        <dbReference type="ChEBI" id="CHEBI:16526"/>
        <dbReference type="ChEBI" id="CHEBI:57912"/>
        <dbReference type="EC" id="1.13.12.3"/>
    </reaction>
</comment>
<dbReference type="RefSeq" id="WP_076957002.1">
    <property type="nucleotide sequence ID" value="NZ_MLCO01000070.1"/>
</dbReference>
<comment type="pathway">
    <text evidence="1">Plant hormone metabolism; auxin biosynthesis.</text>
</comment>
<evidence type="ECO:0000259" key="7">
    <source>
        <dbReference type="Pfam" id="PF01593"/>
    </source>
</evidence>
<comment type="caution">
    <text evidence="8">The sequence shown here is derived from an EMBL/GenBank/DDBJ whole genome shotgun (WGS) entry which is preliminary data.</text>
</comment>
<sequence length="426" mass="44048">MAPVTAEVDLLVIGAGAAGIAAARTAQAAGRSLLVLEARDRVGGRAWTDATTLGAPFDLGATWLHEAGANPLTPLALGAAPFDHDTVRSHRCFIGDRPATAAEMADYDATYGRFHGHLAARRAPGRSAGEAAPQGGPWDATVAHWEGEVICAAPLGAMDLDDFLDTQLSGPNLLLPGGLGPLLESLAAALPIRFGAVVERVDWSAPRIAVEGSFGRVTAGALVVTIPTSLLAGEAIRFDPPLPADILQAAHDLPLGLLSKIGLKAAGPDRLDLPDFGGLERQVADPADPAMSFVAWPFGQDHVMGFLGGEAASALSGQGTAAFHAHALAELRRAFGRRAEQAIRTDVAAMHDWGADPFARGAYSHARPGRAAARVTLATPLEQGRLCFAGEACHPRYAATLAGAWDSGRQAAQAAIAATERVGSRL</sequence>
<evidence type="ECO:0000256" key="2">
    <source>
        <dbReference type="ARBA" id="ARBA00005833"/>
    </source>
</evidence>
<dbReference type="GO" id="GO:0050361">
    <property type="term" value="F:tryptophan 2-monooxygenase activity"/>
    <property type="evidence" value="ECO:0007669"/>
    <property type="project" value="UniProtKB-EC"/>
</dbReference>
<dbReference type="Gene3D" id="3.50.50.60">
    <property type="entry name" value="FAD/NAD(P)-binding domain"/>
    <property type="match status" value="1"/>
</dbReference>
<evidence type="ECO:0000256" key="3">
    <source>
        <dbReference type="ARBA" id="ARBA00012535"/>
    </source>
</evidence>
<dbReference type="AlphaFoldDB" id="A0A1V2H5Y7"/>
<accession>A0A1V2H5Y7</accession>
<dbReference type="OrthoDB" id="9790035at2"/>
<dbReference type="SUPFAM" id="SSF51905">
    <property type="entry name" value="FAD/NAD(P)-binding domain"/>
    <property type="match status" value="1"/>
</dbReference>
<dbReference type="InterPro" id="IPR050281">
    <property type="entry name" value="Flavin_monoamine_oxidase"/>
</dbReference>
<name>A0A1V2H5Y7_9PROT</name>
<gene>
    <name evidence="8" type="ORF">BKE38_08880</name>
</gene>
<evidence type="ECO:0000313" key="9">
    <source>
        <dbReference type="Proteomes" id="UP000188879"/>
    </source>
</evidence>
<dbReference type="PRINTS" id="PR00420">
    <property type="entry name" value="RNGMNOXGNASE"/>
</dbReference>
<evidence type="ECO:0000256" key="5">
    <source>
        <dbReference type="ARBA" id="ARBA00023070"/>
    </source>
</evidence>
<evidence type="ECO:0000256" key="6">
    <source>
        <dbReference type="ARBA" id="ARBA00047321"/>
    </source>
</evidence>